<dbReference type="EMBL" id="AP026933">
    <property type="protein sequence ID" value="BDT02873.1"/>
    <property type="molecule type" value="Genomic_DNA"/>
</dbReference>
<dbReference type="NCBIfam" id="NF003673">
    <property type="entry name" value="PRK05298.1"/>
    <property type="match status" value="1"/>
</dbReference>
<feature type="domain" description="Helicase C-terminal" evidence="16">
    <location>
        <begin position="447"/>
        <end position="609"/>
    </location>
</feature>
<gene>
    <name evidence="12 17" type="primary">uvrB</name>
    <name evidence="17" type="ORF">SHM_05190</name>
</gene>
<feature type="domain" description="Helicase ATP-binding" evidence="15">
    <location>
        <begin position="36"/>
        <end position="149"/>
    </location>
</feature>
<dbReference type="NCBIfam" id="TIGR00631">
    <property type="entry name" value="uvrb"/>
    <property type="match status" value="1"/>
</dbReference>
<dbReference type="PROSITE" id="PS51192">
    <property type="entry name" value="HELICASE_ATP_BIND_1"/>
    <property type="match status" value="1"/>
</dbReference>
<dbReference type="Pfam" id="PF00271">
    <property type="entry name" value="Helicase_C"/>
    <property type="match status" value="1"/>
</dbReference>
<evidence type="ECO:0000256" key="3">
    <source>
        <dbReference type="ARBA" id="ARBA00022490"/>
    </source>
</evidence>
<dbReference type="InterPro" id="IPR041471">
    <property type="entry name" value="UvrB_inter"/>
</dbReference>
<comment type="domain">
    <text evidence="12">The beta-hairpin motif is involved in DNA binding.</text>
</comment>
<dbReference type="CDD" id="cd18790">
    <property type="entry name" value="SF2_C_UvrB"/>
    <property type="match status" value="1"/>
</dbReference>
<dbReference type="InterPro" id="IPR024759">
    <property type="entry name" value="UvrB_YAD/RRR_dom"/>
</dbReference>
<keyword evidence="12 13" id="KW-0742">SOS response</keyword>
<evidence type="ECO:0000256" key="9">
    <source>
        <dbReference type="ARBA" id="ARBA00023204"/>
    </source>
</evidence>
<organism evidence="17 18">
    <name type="scientific">Spiroplasma ixodetis</name>
    <dbReference type="NCBI Taxonomy" id="2141"/>
    <lineage>
        <taxon>Bacteria</taxon>
        <taxon>Bacillati</taxon>
        <taxon>Mycoplasmatota</taxon>
        <taxon>Mollicutes</taxon>
        <taxon>Entomoplasmatales</taxon>
        <taxon>Spiroplasmataceae</taxon>
        <taxon>Spiroplasma</taxon>
    </lineage>
</organism>
<dbReference type="SUPFAM" id="SSF52540">
    <property type="entry name" value="P-loop containing nucleoside triphosphate hydrolases"/>
    <property type="match status" value="2"/>
</dbReference>
<dbReference type="SMART" id="SM00490">
    <property type="entry name" value="HELICc"/>
    <property type="match status" value="1"/>
</dbReference>
<dbReference type="SUPFAM" id="SSF46600">
    <property type="entry name" value="C-terminal UvrC-binding domain of UvrB"/>
    <property type="match status" value="1"/>
</dbReference>
<dbReference type="PANTHER" id="PTHR24029">
    <property type="entry name" value="UVRABC SYSTEM PROTEIN B"/>
    <property type="match status" value="1"/>
</dbReference>
<feature type="binding site" evidence="12">
    <location>
        <begin position="49"/>
        <end position="56"/>
    </location>
    <ligand>
        <name>ATP</name>
        <dbReference type="ChEBI" id="CHEBI:30616"/>
    </ligand>
</feature>
<evidence type="ECO:0000259" key="15">
    <source>
        <dbReference type="PROSITE" id="PS51192"/>
    </source>
</evidence>
<dbReference type="InterPro" id="IPR014001">
    <property type="entry name" value="Helicase_ATP-bd"/>
</dbReference>
<dbReference type="Pfam" id="PF17757">
    <property type="entry name" value="UvrB_inter"/>
    <property type="match status" value="1"/>
</dbReference>
<dbReference type="InterPro" id="IPR006935">
    <property type="entry name" value="Helicase/UvrB_N"/>
</dbReference>
<dbReference type="InterPro" id="IPR036876">
    <property type="entry name" value="UVR_dom_sf"/>
</dbReference>
<evidence type="ECO:0000256" key="8">
    <source>
        <dbReference type="ARBA" id="ARBA00022881"/>
    </source>
</evidence>
<dbReference type="InterPro" id="IPR004807">
    <property type="entry name" value="UvrB"/>
</dbReference>
<accession>A0ABM8BSP7</accession>
<keyword evidence="7 12" id="KW-0067">ATP-binding</keyword>
<dbReference type="Pfam" id="PF12344">
    <property type="entry name" value="UvrB"/>
    <property type="match status" value="1"/>
</dbReference>
<dbReference type="CDD" id="cd17916">
    <property type="entry name" value="DEXHc_UvrB"/>
    <property type="match status" value="1"/>
</dbReference>
<evidence type="ECO:0000256" key="4">
    <source>
        <dbReference type="ARBA" id="ARBA00022741"/>
    </source>
</evidence>
<dbReference type="PROSITE" id="PS51194">
    <property type="entry name" value="HELICASE_CTER"/>
    <property type="match status" value="1"/>
</dbReference>
<evidence type="ECO:0000256" key="5">
    <source>
        <dbReference type="ARBA" id="ARBA00022763"/>
    </source>
</evidence>
<evidence type="ECO:0000256" key="11">
    <source>
        <dbReference type="ARBA" id="ARBA00029504"/>
    </source>
</evidence>
<sequence>MVLYIEVLKEYKVMFKLKAPYKPTGDQPEAISKLVVAIKNNIKYQVLLGATGTGKTFTMANVIAQVQKPTLILVHNKTLAMQLYGELKTFFPENRVEYFVSYFDFYQPEAYLPKTDTYIDKNSKQNQEIEMLRLSALNGLSISKDVIVVASVAAIYGEQEPTAYKDNFFELRKGQKINRKDLLLRLIKNGYVRNDITLEPGSFSAKGDLIKLAPSWNDQFYLRISLFGDEIEEIARIDTLAANVLERFPFITIFPAQNYITSKNRVDQAIIKITEELKITLAQLRKNNMLVEAQRLEQRTEHDLESLKEFGICSGIENYSRHLENREVGSAPYTLIDFFPDDFLTIIDESHMTLPQIRGMYNTDHSRKETLVKYGFRLPSALDNRPLNFNEFSNKLKQVIYTSATPADYELALIKNEVEPFNVPVQQIIRPTGLLDPTIEIKPTKNQMEDIINQIKLRTKNNERVFITTLTIRMAEELSNFLQEQKIKVAYIHNELKTLERTKVLLDLRKGVFDVIVGINLLREGLDVPEVSLICILDADKSGFLRNTKSLIQTIGRAARNVNGHVILYGDIKTEAMTQAIEETQRRREIQLAYNKKHNIVPVTVKKPLSEIVSTRELDVDLKILNSSKGKTKIAAKTKIIADLRVEMLQAAKDLNFEKAASLRDLILSIESEK</sequence>
<evidence type="ECO:0000256" key="13">
    <source>
        <dbReference type="RuleBase" id="RU003587"/>
    </source>
</evidence>
<keyword evidence="9 12" id="KW-0234">DNA repair</keyword>
<dbReference type="Gene3D" id="3.40.50.300">
    <property type="entry name" value="P-loop containing nucleotide triphosphate hydrolases"/>
    <property type="match status" value="3"/>
</dbReference>
<feature type="domain" description="UVR" evidence="14">
    <location>
        <begin position="638"/>
        <end position="673"/>
    </location>
</feature>
<keyword evidence="18" id="KW-1185">Reference proteome</keyword>
<comment type="subcellular location">
    <subcellularLocation>
        <location evidence="1 12 13">Cytoplasm</location>
    </subcellularLocation>
</comment>
<dbReference type="Pfam" id="PF02151">
    <property type="entry name" value="UVR"/>
    <property type="match status" value="1"/>
</dbReference>
<evidence type="ECO:0000259" key="16">
    <source>
        <dbReference type="PROSITE" id="PS51194"/>
    </source>
</evidence>
<comment type="function">
    <text evidence="12">The UvrABC repair system catalyzes the recognition and processing of DNA lesions. A damage recognition complex composed of 2 UvrA and 2 UvrB subunits scans DNA for abnormalities. Upon binding of the UvrA(2)B(2) complex to a putative damaged site, the DNA wraps around one UvrB monomer. DNA wrap is dependent on ATP binding by UvrB and probably causes local melting of the DNA helix, facilitating insertion of UvrB beta-hairpin between the DNA strands. Then UvrB probes one DNA strand for the presence of a lesion. If a lesion is found the UvrA subunits dissociate and the UvrB-DNA preincision complex is formed. This complex is subsequently bound by UvrC and the second UvrB is released. If no lesion is found, the DNA wraps around the other UvrB subunit that will check the other stand for damage.</text>
</comment>
<evidence type="ECO:0000256" key="7">
    <source>
        <dbReference type="ARBA" id="ARBA00022840"/>
    </source>
</evidence>
<evidence type="ECO:0000256" key="6">
    <source>
        <dbReference type="ARBA" id="ARBA00022769"/>
    </source>
</evidence>
<dbReference type="InterPro" id="IPR027417">
    <property type="entry name" value="P-loop_NTPase"/>
</dbReference>
<dbReference type="PANTHER" id="PTHR24029:SF0">
    <property type="entry name" value="UVRABC SYSTEM PROTEIN B"/>
    <property type="match status" value="1"/>
</dbReference>
<dbReference type="PROSITE" id="PS50151">
    <property type="entry name" value="UVR"/>
    <property type="match status" value="1"/>
</dbReference>
<feature type="short sequence motif" description="Beta-hairpin" evidence="12">
    <location>
        <begin position="102"/>
        <end position="125"/>
    </location>
</feature>
<evidence type="ECO:0000256" key="2">
    <source>
        <dbReference type="ARBA" id="ARBA00008533"/>
    </source>
</evidence>
<dbReference type="HAMAP" id="MF_00204">
    <property type="entry name" value="UvrB"/>
    <property type="match status" value="1"/>
</dbReference>
<protein>
    <recommendedName>
        <fullName evidence="11 12">UvrABC system protein B</fullName>
        <shortName evidence="12">Protein UvrB</shortName>
    </recommendedName>
    <alternativeName>
        <fullName evidence="12">Excinuclease ABC subunit B</fullName>
    </alternativeName>
</protein>
<dbReference type="Pfam" id="PF04851">
    <property type="entry name" value="ResIII"/>
    <property type="match status" value="1"/>
</dbReference>
<keyword evidence="3 12" id="KW-0963">Cytoplasm</keyword>
<keyword evidence="5 12" id="KW-0227">DNA damage</keyword>
<evidence type="ECO:0000313" key="18">
    <source>
        <dbReference type="Proteomes" id="UP001163387"/>
    </source>
</evidence>
<name>A0ABM8BSP7_9MOLU</name>
<dbReference type="InterPro" id="IPR001943">
    <property type="entry name" value="UVR_dom"/>
</dbReference>
<dbReference type="Proteomes" id="UP001163387">
    <property type="component" value="Chromosome"/>
</dbReference>
<dbReference type="InterPro" id="IPR001650">
    <property type="entry name" value="Helicase_C-like"/>
</dbReference>
<dbReference type="SMART" id="SM00487">
    <property type="entry name" value="DEXDc"/>
    <property type="match status" value="1"/>
</dbReference>
<keyword evidence="6 12" id="KW-0228">DNA excision</keyword>
<reference evidence="17 18" key="1">
    <citation type="journal article" date="2022" name="Front. Microbiol.">
        <title>Male-killing mechanisms vary between Spiroplasma species.</title>
        <authorList>
            <person name="Arai H."/>
            <person name="Inoue M."/>
            <person name="Kageyama D."/>
        </authorList>
    </citation>
    <scope>NUCLEOTIDE SEQUENCE [LARGE SCALE GENOMIC DNA]</scope>
    <source>
        <strain evidence="18">sHm</strain>
    </source>
</reference>
<comment type="similarity">
    <text evidence="2 12 13">Belongs to the UvrB family.</text>
</comment>
<evidence type="ECO:0000256" key="10">
    <source>
        <dbReference type="ARBA" id="ARBA00026033"/>
    </source>
</evidence>
<evidence type="ECO:0000256" key="12">
    <source>
        <dbReference type="HAMAP-Rule" id="MF_00204"/>
    </source>
</evidence>
<evidence type="ECO:0000313" key="17">
    <source>
        <dbReference type="EMBL" id="BDT02873.1"/>
    </source>
</evidence>
<dbReference type="Gene3D" id="4.10.860.10">
    <property type="entry name" value="UVR domain"/>
    <property type="match status" value="1"/>
</dbReference>
<evidence type="ECO:0000256" key="1">
    <source>
        <dbReference type="ARBA" id="ARBA00004496"/>
    </source>
</evidence>
<keyword evidence="8 12" id="KW-0267">Excision nuclease</keyword>
<evidence type="ECO:0000259" key="14">
    <source>
        <dbReference type="PROSITE" id="PS50151"/>
    </source>
</evidence>
<comment type="subunit">
    <text evidence="10 12 13">Forms a heterotetramer with UvrA during the search for lesions. Interacts with UvrC in an incision complex.</text>
</comment>
<keyword evidence="4 12" id="KW-0547">Nucleotide-binding</keyword>
<proteinExistence type="inferred from homology"/>